<dbReference type="InterPro" id="IPR026960">
    <property type="entry name" value="RVT-Znf"/>
</dbReference>
<dbReference type="Pfam" id="PF13966">
    <property type="entry name" value="zf-RVT"/>
    <property type="match status" value="1"/>
</dbReference>
<accession>A0A9N7P0B4</accession>
<feature type="region of interest" description="Disordered" evidence="1">
    <location>
        <begin position="220"/>
        <end position="248"/>
    </location>
</feature>
<proteinExistence type="predicted"/>
<name>A0A9N7P0B4_STRHE</name>
<evidence type="ECO:0000313" key="4">
    <source>
        <dbReference type="Proteomes" id="UP001153555"/>
    </source>
</evidence>
<dbReference type="AlphaFoldDB" id="A0A9N7P0B4"/>
<sequence length="302" mass="35136">MHGTLPSSVVLRIAGTLPPRADAGEDRIIWGFSDNGSFSTKTAYQSLLHHERDQDRPLWRVIWRAPAPQRARTLLWLVAKDRLLTNVERLRRHILVSEACDLCGEPKSVLHVVRDCPTVKDLWKRLVPKEYTRRFFQHPIKQWIMSNLLYQQIGTGTSWSSVFVITVWCSWKWRNEQIFKNAKPSSEAKRLCDSEGSNLCANLIIQSGYQQDNRGYDHQGGRWRFNGNSRGRNERGRGSYRERGGRNDNEPMYVYQVCSKEGHTTNRCYYHYDSSYNGFQPQKDFNARNQALYADCTSRISN</sequence>
<organism evidence="3 4">
    <name type="scientific">Striga hermonthica</name>
    <name type="common">Purple witchweed</name>
    <name type="synonym">Buchnera hermonthica</name>
    <dbReference type="NCBI Taxonomy" id="68872"/>
    <lineage>
        <taxon>Eukaryota</taxon>
        <taxon>Viridiplantae</taxon>
        <taxon>Streptophyta</taxon>
        <taxon>Embryophyta</taxon>
        <taxon>Tracheophyta</taxon>
        <taxon>Spermatophyta</taxon>
        <taxon>Magnoliopsida</taxon>
        <taxon>eudicotyledons</taxon>
        <taxon>Gunneridae</taxon>
        <taxon>Pentapetalae</taxon>
        <taxon>asterids</taxon>
        <taxon>lamiids</taxon>
        <taxon>Lamiales</taxon>
        <taxon>Orobanchaceae</taxon>
        <taxon>Buchnereae</taxon>
        <taxon>Striga</taxon>
    </lineage>
</organism>
<evidence type="ECO:0000313" key="3">
    <source>
        <dbReference type="EMBL" id="CAA0839952.1"/>
    </source>
</evidence>
<comment type="caution">
    <text evidence="3">The sequence shown here is derived from an EMBL/GenBank/DDBJ whole genome shotgun (WGS) entry which is preliminary data.</text>
</comment>
<evidence type="ECO:0000259" key="2">
    <source>
        <dbReference type="Pfam" id="PF13966"/>
    </source>
</evidence>
<feature type="domain" description="Reverse transcriptase zinc-binding" evidence="2">
    <location>
        <begin position="38"/>
        <end position="123"/>
    </location>
</feature>
<dbReference type="GO" id="GO:0016740">
    <property type="term" value="F:transferase activity"/>
    <property type="evidence" value="ECO:0007669"/>
    <property type="project" value="UniProtKB-KW"/>
</dbReference>
<feature type="compositionally biased region" description="Basic and acidic residues" evidence="1">
    <location>
        <begin position="231"/>
        <end position="248"/>
    </location>
</feature>
<keyword evidence="3" id="KW-0808">Transferase</keyword>
<evidence type="ECO:0000256" key="1">
    <source>
        <dbReference type="SAM" id="MobiDB-lite"/>
    </source>
</evidence>
<reference evidence="3" key="1">
    <citation type="submission" date="2019-12" db="EMBL/GenBank/DDBJ databases">
        <authorList>
            <person name="Scholes J."/>
        </authorList>
    </citation>
    <scope>NUCLEOTIDE SEQUENCE</scope>
</reference>
<dbReference type="OrthoDB" id="913477at2759"/>
<dbReference type="EMBL" id="CACSLK010031655">
    <property type="protein sequence ID" value="CAA0839952.1"/>
    <property type="molecule type" value="Genomic_DNA"/>
</dbReference>
<gene>
    <name evidence="3" type="ORF">SHERM_06414</name>
</gene>
<protein>
    <submittedName>
        <fullName evidence="3">Polynucleotidyl transferase- ribonuclease H-like superfamily protein</fullName>
    </submittedName>
</protein>
<keyword evidence="4" id="KW-1185">Reference proteome</keyword>
<dbReference type="Proteomes" id="UP001153555">
    <property type="component" value="Unassembled WGS sequence"/>
</dbReference>